<dbReference type="SUPFAM" id="SSF54593">
    <property type="entry name" value="Glyoxalase/Bleomycin resistance protein/Dihydroxybiphenyl dioxygenase"/>
    <property type="match status" value="1"/>
</dbReference>
<dbReference type="Pfam" id="PF13669">
    <property type="entry name" value="Glyoxalase_4"/>
    <property type="match status" value="1"/>
</dbReference>
<feature type="domain" description="VOC" evidence="1">
    <location>
        <begin position="2"/>
        <end position="130"/>
    </location>
</feature>
<evidence type="ECO:0000313" key="3">
    <source>
        <dbReference type="Proteomes" id="UP000284178"/>
    </source>
</evidence>
<dbReference type="InterPro" id="IPR037523">
    <property type="entry name" value="VOC_core"/>
</dbReference>
<accession>A0A412G5X6</accession>
<organism evidence="2 3">
    <name type="scientific">Holdemania filiformis</name>
    <dbReference type="NCBI Taxonomy" id="61171"/>
    <lineage>
        <taxon>Bacteria</taxon>
        <taxon>Bacillati</taxon>
        <taxon>Bacillota</taxon>
        <taxon>Erysipelotrichia</taxon>
        <taxon>Erysipelotrichales</taxon>
        <taxon>Erysipelotrichaceae</taxon>
        <taxon>Holdemania</taxon>
    </lineage>
</organism>
<dbReference type="GO" id="GO:0016829">
    <property type="term" value="F:lyase activity"/>
    <property type="evidence" value="ECO:0007669"/>
    <property type="project" value="UniProtKB-KW"/>
</dbReference>
<gene>
    <name evidence="2" type="ORF">DWY25_03265</name>
</gene>
<keyword evidence="3" id="KW-1185">Reference proteome</keyword>
<proteinExistence type="predicted"/>
<keyword evidence="2" id="KW-0456">Lyase</keyword>
<protein>
    <submittedName>
        <fullName evidence="2">Lactoylglutathione lyase</fullName>
    </submittedName>
</protein>
<evidence type="ECO:0000313" key="2">
    <source>
        <dbReference type="EMBL" id="RGR76389.1"/>
    </source>
</evidence>
<reference evidence="2 3" key="1">
    <citation type="submission" date="2018-08" db="EMBL/GenBank/DDBJ databases">
        <title>A genome reference for cultivated species of the human gut microbiota.</title>
        <authorList>
            <person name="Zou Y."/>
            <person name="Xue W."/>
            <person name="Luo G."/>
        </authorList>
    </citation>
    <scope>NUCLEOTIDE SEQUENCE [LARGE SCALE GENOMIC DNA]</scope>
    <source>
        <strain evidence="2 3">AF24-29</strain>
    </source>
</reference>
<dbReference type="RefSeq" id="WP_117893598.1">
    <property type="nucleotide sequence ID" value="NZ_CABJCV010000002.1"/>
</dbReference>
<dbReference type="PROSITE" id="PS51819">
    <property type="entry name" value="VOC"/>
    <property type="match status" value="1"/>
</dbReference>
<evidence type="ECO:0000259" key="1">
    <source>
        <dbReference type="PROSITE" id="PS51819"/>
    </source>
</evidence>
<dbReference type="Proteomes" id="UP000284178">
    <property type="component" value="Unassembled WGS sequence"/>
</dbReference>
<sequence length="130" mass="14692">MRIDHIGYAVKRIDRAQKDFESLGFVFGPVIDDADRNVKIAFGEKDGYRLELVCPLDKKQESPVDQYLSNVVGTPYHICYQSNNFDSEIESLKKQGFKVIIEPQPAVAFGGKRVVFMMNLGMGLMEIVES</sequence>
<comment type="caution">
    <text evidence="2">The sequence shown here is derived from an EMBL/GenBank/DDBJ whole genome shotgun (WGS) entry which is preliminary data.</text>
</comment>
<dbReference type="InterPro" id="IPR029068">
    <property type="entry name" value="Glyas_Bleomycin-R_OHBP_Dase"/>
</dbReference>
<dbReference type="GeneID" id="83014428"/>
<dbReference type="EMBL" id="QRUP01000002">
    <property type="protein sequence ID" value="RGR76389.1"/>
    <property type="molecule type" value="Genomic_DNA"/>
</dbReference>
<name>A0A412G5X6_9FIRM</name>
<dbReference type="Gene3D" id="3.10.180.10">
    <property type="entry name" value="2,3-Dihydroxybiphenyl 1,2-Dioxygenase, domain 1"/>
    <property type="match status" value="1"/>
</dbReference>
<dbReference type="AlphaFoldDB" id="A0A412G5X6"/>